<protein>
    <submittedName>
        <fullName evidence="2">Uncharacterized protein</fullName>
    </submittedName>
</protein>
<dbReference type="EMBL" id="JH000457">
    <property type="protein sequence ID" value="EGW12090.1"/>
    <property type="molecule type" value="Genomic_DNA"/>
</dbReference>
<organism evidence="2 3">
    <name type="scientific">Cricetulus griseus</name>
    <name type="common">Chinese hamster</name>
    <name type="synonym">Cricetulus barabensis griseus</name>
    <dbReference type="NCBI Taxonomy" id="10029"/>
    <lineage>
        <taxon>Eukaryota</taxon>
        <taxon>Metazoa</taxon>
        <taxon>Chordata</taxon>
        <taxon>Craniata</taxon>
        <taxon>Vertebrata</taxon>
        <taxon>Euteleostomi</taxon>
        <taxon>Mammalia</taxon>
        <taxon>Eutheria</taxon>
        <taxon>Euarchontoglires</taxon>
        <taxon>Glires</taxon>
        <taxon>Rodentia</taxon>
        <taxon>Myomorpha</taxon>
        <taxon>Muroidea</taxon>
        <taxon>Cricetidae</taxon>
        <taxon>Cricetinae</taxon>
        <taxon>Cricetulus</taxon>
    </lineage>
</organism>
<gene>
    <name evidence="2" type="ORF">I79_011141</name>
</gene>
<name>G3HKC2_CRIGR</name>
<dbReference type="Proteomes" id="UP000001075">
    <property type="component" value="Unassembled WGS sequence"/>
</dbReference>
<evidence type="ECO:0000256" key="1">
    <source>
        <dbReference type="SAM" id="MobiDB-lite"/>
    </source>
</evidence>
<dbReference type="AlphaFoldDB" id="G3HKC2"/>
<evidence type="ECO:0000313" key="2">
    <source>
        <dbReference type="EMBL" id="EGW12090.1"/>
    </source>
</evidence>
<feature type="region of interest" description="Disordered" evidence="1">
    <location>
        <begin position="36"/>
        <end position="55"/>
    </location>
</feature>
<evidence type="ECO:0000313" key="3">
    <source>
        <dbReference type="Proteomes" id="UP000001075"/>
    </source>
</evidence>
<proteinExistence type="predicted"/>
<dbReference type="InParanoid" id="G3HKC2"/>
<reference evidence="3" key="1">
    <citation type="journal article" date="2011" name="Nat. Biotechnol.">
        <title>The genomic sequence of the Chinese hamster ovary (CHO)-K1 cell line.</title>
        <authorList>
            <person name="Xu X."/>
            <person name="Nagarajan H."/>
            <person name="Lewis N.E."/>
            <person name="Pan S."/>
            <person name="Cai Z."/>
            <person name="Liu X."/>
            <person name="Chen W."/>
            <person name="Xie M."/>
            <person name="Wang W."/>
            <person name="Hammond S."/>
            <person name="Andersen M.R."/>
            <person name="Neff N."/>
            <person name="Passarelli B."/>
            <person name="Koh W."/>
            <person name="Fan H.C."/>
            <person name="Wang J."/>
            <person name="Gui Y."/>
            <person name="Lee K.H."/>
            <person name="Betenbaugh M.J."/>
            <person name="Quake S.R."/>
            <person name="Famili I."/>
            <person name="Palsson B.O."/>
            <person name="Wang J."/>
        </authorList>
    </citation>
    <scope>NUCLEOTIDE SEQUENCE [LARGE SCALE GENOMIC DNA]</scope>
    <source>
        <strain evidence="3">CHO K1 cell line</strain>
    </source>
</reference>
<sequence length="55" mass="5870">MRPAVCDLCSPGSLPPTKIQKKEKVLVLPLITHLGGQNGDCRSSSLPTASRALRK</sequence>
<accession>G3HKC2</accession>